<dbReference type="EMBL" id="CP060037">
    <property type="protein sequence ID" value="QOT74540.1"/>
    <property type="molecule type" value="Genomic_DNA"/>
</dbReference>
<dbReference type="AlphaFoldDB" id="A0A7M2GP76"/>
<organism evidence="1 2">
    <name type="scientific">Sphingobium fuliginis (strain ATCC 27551)</name>
    <dbReference type="NCBI Taxonomy" id="336203"/>
    <lineage>
        <taxon>Bacteria</taxon>
        <taxon>Pseudomonadati</taxon>
        <taxon>Pseudomonadota</taxon>
        <taxon>Alphaproteobacteria</taxon>
        <taxon>Sphingomonadales</taxon>
        <taxon>Sphingomonadaceae</taxon>
        <taxon>Sphingobium</taxon>
    </lineage>
</organism>
<geneLocation type="plasmid" evidence="1 2">
    <name>p1</name>
</geneLocation>
<dbReference type="Proteomes" id="UP000593663">
    <property type="component" value="Plasmid p1"/>
</dbReference>
<gene>
    <name evidence="1" type="ORF">H5V43_21970</name>
</gene>
<evidence type="ECO:0000313" key="2">
    <source>
        <dbReference type="Proteomes" id="UP000593663"/>
    </source>
</evidence>
<sequence length="87" mass="10017">MMLDSFDPADPACWLGRGRTADHAAILADIWRTYPDLPASVPQNERLARIRERVQAMRPLTEEIARKTEAERHARNFVFTERKVARG</sequence>
<protein>
    <submittedName>
        <fullName evidence="1">Uncharacterized protein</fullName>
    </submittedName>
</protein>
<dbReference type="KEGG" id="sbar:H5V43_21970"/>
<reference evidence="2" key="1">
    <citation type="submission" date="2020-08" db="EMBL/GenBank/DDBJ databases">
        <title>Complete genome sequence of Sphingobium barthaii strain KK22, a high-molecular-weight polycyclic aromatic hydrocarbon-degrading soil bacterium.</title>
        <authorList>
            <person name="Mori J.F."/>
            <person name="Kanaly R.A."/>
        </authorList>
    </citation>
    <scope>NUCLEOTIDE SEQUENCE [LARGE SCALE GENOMIC DNA]</scope>
    <source>
        <strain evidence="2">KK22</strain>
        <plasmid evidence="2">p1</plasmid>
    </source>
</reference>
<evidence type="ECO:0000313" key="1">
    <source>
        <dbReference type="EMBL" id="QOT74540.1"/>
    </source>
</evidence>
<proteinExistence type="predicted"/>
<accession>A0A7M2GP76</accession>
<name>A0A7M2GP76_SPHSA</name>
<keyword evidence="1" id="KW-0614">Plasmid</keyword>
<dbReference type="RefSeq" id="WP_052816685.1">
    <property type="nucleotide sequence ID" value="NZ_BATN01000031.1"/>
</dbReference>